<comment type="subcellular location">
    <subcellularLocation>
        <location evidence="1">Cell envelope</location>
    </subcellularLocation>
</comment>
<dbReference type="InterPro" id="IPR039424">
    <property type="entry name" value="SBP_5"/>
</dbReference>
<comment type="similarity">
    <text evidence="2">Belongs to the bacterial solute-binding protein 5 family.</text>
</comment>
<dbReference type="Gene3D" id="3.10.105.10">
    <property type="entry name" value="Dipeptide-binding Protein, Domain 3"/>
    <property type="match status" value="1"/>
</dbReference>
<dbReference type="SUPFAM" id="SSF53850">
    <property type="entry name" value="Periplasmic binding protein-like II"/>
    <property type="match status" value="1"/>
</dbReference>
<dbReference type="OrthoDB" id="9801912at2"/>
<dbReference type="KEGG" id="stur:STURON_00736"/>
<evidence type="ECO:0000256" key="1">
    <source>
        <dbReference type="ARBA" id="ARBA00004196"/>
    </source>
</evidence>
<evidence type="ECO:0000256" key="2">
    <source>
        <dbReference type="ARBA" id="ARBA00005695"/>
    </source>
</evidence>
<evidence type="ECO:0000256" key="3">
    <source>
        <dbReference type="ARBA" id="ARBA00022448"/>
    </source>
</evidence>
<proteinExistence type="inferred from homology"/>
<keyword evidence="7" id="KW-1185">Reference proteome</keyword>
<dbReference type="RefSeq" id="WP_075048561.1">
    <property type="nucleotide sequence ID" value="NZ_CP012328.1"/>
</dbReference>
<evidence type="ECO:0000259" key="5">
    <source>
        <dbReference type="Pfam" id="PF00496"/>
    </source>
</evidence>
<dbReference type="PANTHER" id="PTHR30290:SF10">
    <property type="entry name" value="PERIPLASMIC OLIGOPEPTIDE-BINDING PROTEIN-RELATED"/>
    <property type="match status" value="1"/>
</dbReference>
<dbReference type="AlphaFoldDB" id="A0A0K1P7Y6"/>
<gene>
    <name evidence="6" type="ORF">STURON_00736</name>
</gene>
<evidence type="ECO:0000313" key="7">
    <source>
        <dbReference type="Proteomes" id="UP000067243"/>
    </source>
</evidence>
<dbReference type="EMBL" id="CP012328">
    <property type="protein sequence ID" value="AKU79982.1"/>
    <property type="molecule type" value="Genomic_DNA"/>
</dbReference>
<name>A0A0K1P7Y6_9MOLU</name>
<dbReference type="PROSITE" id="PS51257">
    <property type="entry name" value="PROKAR_LIPOPROTEIN"/>
    <property type="match status" value="1"/>
</dbReference>
<evidence type="ECO:0000256" key="4">
    <source>
        <dbReference type="ARBA" id="ARBA00022729"/>
    </source>
</evidence>
<dbReference type="PANTHER" id="PTHR30290">
    <property type="entry name" value="PERIPLASMIC BINDING COMPONENT OF ABC TRANSPORTER"/>
    <property type="match status" value="1"/>
</dbReference>
<dbReference type="GO" id="GO:1904680">
    <property type="term" value="F:peptide transmembrane transporter activity"/>
    <property type="evidence" value="ECO:0007669"/>
    <property type="project" value="TreeGrafter"/>
</dbReference>
<dbReference type="InterPro" id="IPR000914">
    <property type="entry name" value="SBP_5_dom"/>
</dbReference>
<sequence length="752" mass="86959">MKKLLKTFFNLNLLCAPITATIGCGTKDIDPPHTLKTVTPANPMHWLAPKALQQSDFYVLANIYATPLATDEYGREYGDLFELTNKNYSNNDPYIGAHDSDLKIWTYKLRNNATWSDYNGNKVANVTVNDFLNTAKFVLNPENTADAYFLWDFFIVGARDLYNEAIENKTNFEDLFNKFVSEGKLGIKVNESEQTVTFELLKPAPYFETVLTYSVFVPTKEETLIDISMDNDFKKGYYTGAFLPKNYIMDNSIVYDKNPNYHFAEQTKINRIKQYLVNDGSISKKRELFEAGTLNDYIIDVNDKAGFETLVGDVNEPKKTPGLVEYDKDHPEYADTRLLLFNYLNSDYFTQKDKTESILKSKLLQVTEVRKFMFENLDKSIYGKYYSELFDDSKVSKNVRNSYVPDSFKFTENSVTKNYHDYEAEYLNTNNLANNITGNDLSDGNDYHWSKAHNDNINIASEETNNVNNLRNLLSTVDKDLSEKLKDNGKIHLNVFLDPTSKLTFNKNVSEMFAKFNVINNNPIALDVETPNTFLDFQEKINSGKHDITISGWFPDYADPMSYLATLKLDGPHRSKFRLGQLFQFDDSNTPLDYNNSSDEEWKKLDNNHKEMFEKLLVGYNSKIEVNKYGENLFKNRFNSSKELESIDAKKEWKDRIKGFAENEANTIFKDYFAMPLIRKSPEKTFWISKLLPFKNPWVSYGLSPLQYANSEVTDEFLTYDEIEALRTSHIKEKEEVKSDITKHRKGLAWSI</sequence>
<dbReference type="Proteomes" id="UP000067243">
    <property type="component" value="Chromosome"/>
</dbReference>
<keyword evidence="4" id="KW-0732">Signal</keyword>
<reference evidence="6 7" key="1">
    <citation type="journal article" date="2015" name="Genome Announc.">
        <title>Complete Genome Sequence of Spiroplasma turonicum Strain Tab4cT, a Parasite of a Horse Fly, Haematopota sp. (Diptera: Tabanidae).</title>
        <authorList>
            <person name="Davis R.E."/>
            <person name="Shao J."/>
            <person name="Zhao Y."/>
            <person name="Gasparich G.E."/>
            <person name="Gaynor B.J."/>
            <person name="Donofrio N."/>
        </authorList>
    </citation>
    <scope>NUCLEOTIDE SEQUENCE [LARGE SCALE GENOMIC DNA]</scope>
    <source>
        <strain evidence="6 7">Tab4c</strain>
    </source>
</reference>
<protein>
    <submittedName>
        <fullName evidence="6">Oligopeptide-binding protein SarA</fullName>
    </submittedName>
</protein>
<dbReference type="GO" id="GO:0015833">
    <property type="term" value="P:peptide transport"/>
    <property type="evidence" value="ECO:0007669"/>
    <property type="project" value="TreeGrafter"/>
</dbReference>
<feature type="domain" description="Solute-binding protein family 5" evidence="5">
    <location>
        <begin position="99"/>
        <end position="297"/>
    </location>
</feature>
<dbReference type="Pfam" id="PF00496">
    <property type="entry name" value="SBP_bac_5"/>
    <property type="match status" value="1"/>
</dbReference>
<dbReference type="Gene3D" id="3.40.190.10">
    <property type="entry name" value="Periplasmic binding protein-like II"/>
    <property type="match status" value="1"/>
</dbReference>
<accession>A0A0K1P7Y6</accession>
<evidence type="ECO:0000313" key="6">
    <source>
        <dbReference type="EMBL" id="AKU79982.1"/>
    </source>
</evidence>
<dbReference type="Gene3D" id="3.90.76.10">
    <property type="entry name" value="Dipeptide-binding Protein, Domain 1"/>
    <property type="match status" value="1"/>
</dbReference>
<dbReference type="PATRIC" id="fig|216946.3.peg.765"/>
<keyword evidence="3" id="KW-0813">Transport</keyword>
<dbReference type="STRING" id="216946.STURO_v1c07330"/>
<organism evidence="6 7">
    <name type="scientific">Spiroplasma turonicum</name>
    <dbReference type="NCBI Taxonomy" id="216946"/>
    <lineage>
        <taxon>Bacteria</taxon>
        <taxon>Bacillati</taxon>
        <taxon>Mycoplasmatota</taxon>
        <taxon>Mollicutes</taxon>
        <taxon>Entomoplasmatales</taxon>
        <taxon>Spiroplasmataceae</taxon>
        <taxon>Spiroplasma</taxon>
    </lineage>
</organism>
<dbReference type="GO" id="GO:0030313">
    <property type="term" value="C:cell envelope"/>
    <property type="evidence" value="ECO:0007669"/>
    <property type="project" value="UniProtKB-SubCell"/>
</dbReference>